<accession>A0A0L6VQC0</accession>
<feature type="non-terminal residue" evidence="1">
    <location>
        <position position="1"/>
    </location>
</feature>
<proteinExistence type="predicted"/>
<dbReference type="AlphaFoldDB" id="A0A0L6VQC0"/>
<reference evidence="1 2" key="1">
    <citation type="submission" date="2015-08" db="EMBL/GenBank/DDBJ databases">
        <title>Next Generation Sequencing and Analysis of the Genome of Puccinia sorghi L Schw, the Causal Agent of Maize Common Rust.</title>
        <authorList>
            <person name="Rochi L."/>
            <person name="Burguener G."/>
            <person name="Darino M."/>
            <person name="Turjanski A."/>
            <person name="Kreff E."/>
            <person name="Dieguez M.J."/>
            <person name="Sacco F."/>
        </authorList>
    </citation>
    <scope>NUCLEOTIDE SEQUENCE [LARGE SCALE GENOMIC DNA]</scope>
    <source>
        <strain evidence="1 2">RO10H11247</strain>
    </source>
</reference>
<dbReference type="OrthoDB" id="2498268at2759"/>
<comment type="caution">
    <text evidence="1">The sequence shown here is derived from an EMBL/GenBank/DDBJ whole genome shotgun (WGS) entry which is preliminary data.</text>
</comment>
<keyword evidence="2" id="KW-1185">Reference proteome</keyword>
<dbReference type="Proteomes" id="UP000037035">
    <property type="component" value="Unassembled WGS sequence"/>
</dbReference>
<evidence type="ECO:0000313" key="1">
    <source>
        <dbReference type="EMBL" id="KNZ62395.1"/>
    </source>
</evidence>
<organism evidence="1 2">
    <name type="scientific">Puccinia sorghi</name>
    <dbReference type="NCBI Taxonomy" id="27349"/>
    <lineage>
        <taxon>Eukaryota</taxon>
        <taxon>Fungi</taxon>
        <taxon>Dikarya</taxon>
        <taxon>Basidiomycota</taxon>
        <taxon>Pucciniomycotina</taxon>
        <taxon>Pucciniomycetes</taxon>
        <taxon>Pucciniales</taxon>
        <taxon>Pucciniaceae</taxon>
        <taxon>Puccinia</taxon>
    </lineage>
</organism>
<evidence type="ECO:0000313" key="2">
    <source>
        <dbReference type="Proteomes" id="UP000037035"/>
    </source>
</evidence>
<gene>
    <name evidence="1" type="ORF">VP01_1275g1</name>
</gene>
<dbReference type="EMBL" id="LAVV01003065">
    <property type="protein sequence ID" value="KNZ62395.1"/>
    <property type="molecule type" value="Genomic_DNA"/>
</dbReference>
<dbReference type="VEuPathDB" id="FungiDB:VP01_1275g1"/>
<sequence length="295" mass="33351">ENKLIIPWKTDNHELADFKSKTILAILGFDESLFTYTNNLESSNQVLKLANSSFKDFLDAASLVMESKTITFTLIQEHPKFAIWVSTTPQEPPPTAGAASGATLHKNIQKIFENHDASEQFSHLNEKPVHINPENPQEYFVITMIKAADAWARAMVKARTHQPRKPVGIFCHHHDQSRCMGGNGKLLYQLIFFIVTKFMNDSLNTPSKLIPKRLLQLPLQNHSNTALAQLEGIKEMMMIIRVIQAQPCIAVTYSPLCQLPHYVLKVIITLLEACQLQQLFFFSCTPDLMIPLGHC</sequence>
<protein>
    <submittedName>
        <fullName evidence="1">Uncharacterized protein</fullName>
    </submittedName>
</protein>
<name>A0A0L6VQC0_9BASI</name>